<dbReference type="EMBL" id="QBLH01002148">
    <property type="protein sequence ID" value="TGZ49403.1"/>
    <property type="molecule type" value="Genomic_DNA"/>
</dbReference>
<protein>
    <submittedName>
        <fullName evidence="1">Uncharacterized protein</fullName>
    </submittedName>
</protein>
<sequence>VLSKQSRYFFRQRVGSRCETWIYFQRRTRGHHRRRSLPLGFCRAEEKADRHTRTCDRSGHVHTRTEMPKVAAAVTVEKESEREFPFAAYAAAGRTL</sequence>
<reference evidence="1 2" key="1">
    <citation type="journal article" date="2019" name="Philos. Trans. R. Soc. Lond., B, Biol. Sci.">
        <title>Ant behaviour and brain gene expression of defending hosts depend on the ecological success of the intruding social parasite.</title>
        <authorList>
            <person name="Kaur R."/>
            <person name="Stoldt M."/>
            <person name="Jongepier E."/>
            <person name="Feldmeyer B."/>
            <person name="Menzel F."/>
            <person name="Bornberg-Bauer E."/>
            <person name="Foitzik S."/>
        </authorList>
    </citation>
    <scope>NUCLEOTIDE SEQUENCE [LARGE SCALE GENOMIC DNA]</scope>
    <source>
        <tissue evidence="1">Whole body</tissue>
    </source>
</reference>
<organism evidence="1 2">
    <name type="scientific">Temnothorax longispinosus</name>
    <dbReference type="NCBI Taxonomy" id="300112"/>
    <lineage>
        <taxon>Eukaryota</taxon>
        <taxon>Metazoa</taxon>
        <taxon>Ecdysozoa</taxon>
        <taxon>Arthropoda</taxon>
        <taxon>Hexapoda</taxon>
        <taxon>Insecta</taxon>
        <taxon>Pterygota</taxon>
        <taxon>Neoptera</taxon>
        <taxon>Endopterygota</taxon>
        <taxon>Hymenoptera</taxon>
        <taxon>Apocrita</taxon>
        <taxon>Aculeata</taxon>
        <taxon>Formicoidea</taxon>
        <taxon>Formicidae</taxon>
        <taxon>Myrmicinae</taxon>
        <taxon>Temnothorax</taxon>
    </lineage>
</organism>
<evidence type="ECO:0000313" key="2">
    <source>
        <dbReference type="Proteomes" id="UP000310200"/>
    </source>
</evidence>
<feature type="non-terminal residue" evidence="1">
    <location>
        <position position="1"/>
    </location>
</feature>
<comment type="caution">
    <text evidence="1">The sequence shown here is derived from an EMBL/GenBank/DDBJ whole genome shotgun (WGS) entry which is preliminary data.</text>
</comment>
<evidence type="ECO:0000313" key="1">
    <source>
        <dbReference type="EMBL" id="TGZ49403.1"/>
    </source>
</evidence>
<dbReference type="AlphaFoldDB" id="A0A4S2KIN4"/>
<name>A0A4S2KIN4_9HYME</name>
<accession>A0A4S2KIN4</accession>
<proteinExistence type="predicted"/>
<dbReference type="Proteomes" id="UP000310200">
    <property type="component" value="Unassembled WGS sequence"/>
</dbReference>
<keyword evidence="2" id="KW-1185">Reference proteome</keyword>
<gene>
    <name evidence="1" type="ORF">DBV15_04991</name>
</gene>